<evidence type="ECO:0000259" key="1">
    <source>
        <dbReference type="SMART" id="SM00256"/>
    </source>
</evidence>
<dbReference type="PANTHER" id="PTHR34223">
    <property type="entry name" value="OS11G0201299 PROTEIN"/>
    <property type="match status" value="1"/>
</dbReference>
<dbReference type="InterPro" id="IPR036047">
    <property type="entry name" value="F-box-like_dom_sf"/>
</dbReference>
<organism evidence="2 3">
    <name type="scientific">Lactuca sativa</name>
    <name type="common">Garden lettuce</name>
    <dbReference type="NCBI Taxonomy" id="4236"/>
    <lineage>
        <taxon>Eukaryota</taxon>
        <taxon>Viridiplantae</taxon>
        <taxon>Streptophyta</taxon>
        <taxon>Embryophyta</taxon>
        <taxon>Tracheophyta</taxon>
        <taxon>Spermatophyta</taxon>
        <taxon>Magnoliopsida</taxon>
        <taxon>eudicotyledons</taxon>
        <taxon>Gunneridae</taxon>
        <taxon>Pentapetalae</taxon>
        <taxon>asterids</taxon>
        <taxon>campanulids</taxon>
        <taxon>Asterales</taxon>
        <taxon>Asteraceae</taxon>
        <taxon>Cichorioideae</taxon>
        <taxon>Cichorieae</taxon>
        <taxon>Lactucinae</taxon>
        <taxon>Lactuca</taxon>
    </lineage>
</organism>
<dbReference type="InterPro" id="IPR053781">
    <property type="entry name" value="F-box_AtFBL13-like"/>
</dbReference>
<dbReference type="InterPro" id="IPR001810">
    <property type="entry name" value="F-box_dom"/>
</dbReference>
<dbReference type="CDD" id="cd22160">
    <property type="entry name" value="F-box_AtFBL13-like"/>
    <property type="match status" value="1"/>
</dbReference>
<gene>
    <name evidence="2" type="ORF">LSAT_V11C700352280</name>
</gene>
<dbReference type="Gramene" id="rna-gnl|WGS:NBSK|LSAT_7X24861_mrna">
    <property type="protein sequence ID" value="cds-PLY74554.1"/>
    <property type="gene ID" value="gene-LSAT_7X24861"/>
</dbReference>
<dbReference type="OrthoDB" id="1939276at2759"/>
<feature type="domain" description="F-box" evidence="1">
    <location>
        <begin position="34"/>
        <end position="76"/>
    </location>
</feature>
<dbReference type="InterPro" id="IPR053197">
    <property type="entry name" value="F-box_SCFL_complex_component"/>
</dbReference>
<name>A0A9R1V1U3_LACSA</name>
<accession>A0A9R1V1U3</accession>
<dbReference type="SMART" id="SM00256">
    <property type="entry name" value="FBOX"/>
    <property type="match status" value="1"/>
</dbReference>
<dbReference type="EMBL" id="NBSK02000007">
    <property type="protein sequence ID" value="KAJ0196818.1"/>
    <property type="molecule type" value="Genomic_DNA"/>
</dbReference>
<evidence type="ECO:0000313" key="3">
    <source>
        <dbReference type="Proteomes" id="UP000235145"/>
    </source>
</evidence>
<evidence type="ECO:0000313" key="2">
    <source>
        <dbReference type="EMBL" id="KAJ0196818.1"/>
    </source>
</evidence>
<dbReference type="InterPro" id="IPR055357">
    <property type="entry name" value="LRR_At1g61320_AtMIF1"/>
</dbReference>
<protein>
    <recommendedName>
        <fullName evidence="1">F-box domain-containing protein</fullName>
    </recommendedName>
</protein>
<dbReference type="SUPFAM" id="SSF52047">
    <property type="entry name" value="RNI-like"/>
    <property type="match status" value="1"/>
</dbReference>
<dbReference type="InterPro" id="IPR032675">
    <property type="entry name" value="LRR_dom_sf"/>
</dbReference>
<dbReference type="PANTHER" id="PTHR34223:SF51">
    <property type="entry name" value="OS06G0556300 PROTEIN"/>
    <property type="match status" value="1"/>
</dbReference>
<dbReference type="AlphaFoldDB" id="A0A9R1V1U3"/>
<sequence>METVEGRNQPPIPPNQIKLLKFVDEEGEDRISVLPDCLLLEILSRLPSSKYAVRTGKLSKRWKHLWTFVPTLIFKHNRDDDDFVLFVDKTLSQCHQLKLKKFVVYTVYDIRFESQVKNWIRYAITCKVEELHLTLRNTEFKSEFVLDQYIFTNSCFTDLTLKGCMFNPTGTISWKNLRKLCIYYVKLNTDLTENILSGSPQLETLVLEDCYGFSLLDITSKSVKNLVLSGYVVAYDESESDIIRINAPNILSLTIEAELVLWKLLLVNVSSLVKANLDYINDDITSKEEEEEMLKGFIISLCHVKELTLGVFCSKVVSRLEAKGFVSPSNMKLPDIISHLYPDDDSLEHDDWSDSD</sequence>
<dbReference type="SUPFAM" id="SSF81383">
    <property type="entry name" value="F-box domain"/>
    <property type="match status" value="1"/>
</dbReference>
<reference evidence="2 3" key="1">
    <citation type="journal article" date="2017" name="Nat. Commun.">
        <title>Genome assembly with in vitro proximity ligation data and whole-genome triplication in lettuce.</title>
        <authorList>
            <person name="Reyes-Chin-Wo S."/>
            <person name="Wang Z."/>
            <person name="Yang X."/>
            <person name="Kozik A."/>
            <person name="Arikit S."/>
            <person name="Song C."/>
            <person name="Xia L."/>
            <person name="Froenicke L."/>
            <person name="Lavelle D.O."/>
            <person name="Truco M.J."/>
            <person name="Xia R."/>
            <person name="Zhu S."/>
            <person name="Xu C."/>
            <person name="Xu H."/>
            <person name="Xu X."/>
            <person name="Cox K."/>
            <person name="Korf I."/>
            <person name="Meyers B.C."/>
            <person name="Michelmore R.W."/>
        </authorList>
    </citation>
    <scope>NUCLEOTIDE SEQUENCE [LARGE SCALE GENOMIC DNA]</scope>
    <source>
        <strain evidence="3">cv. Salinas</strain>
        <tissue evidence="2">Seedlings</tissue>
    </source>
</reference>
<dbReference type="Pfam" id="PF23622">
    <property type="entry name" value="LRR_At1g61320_AtMIF1"/>
    <property type="match status" value="1"/>
</dbReference>
<proteinExistence type="predicted"/>
<dbReference type="Pfam" id="PF00646">
    <property type="entry name" value="F-box"/>
    <property type="match status" value="1"/>
</dbReference>
<dbReference type="Proteomes" id="UP000235145">
    <property type="component" value="Unassembled WGS sequence"/>
</dbReference>
<comment type="caution">
    <text evidence="2">The sequence shown here is derived from an EMBL/GenBank/DDBJ whole genome shotgun (WGS) entry which is preliminary data.</text>
</comment>
<dbReference type="Gene3D" id="3.80.10.10">
    <property type="entry name" value="Ribonuclease Inhibitor"/>
    <property type="match status" value="1"/>
</dbReference>
<keyword evidence="3" id="KW-1185">Reference proteome</keyword>